<gene>
    <name evidence="1" type="ORF">RGE70_09610</name>
</gene>
<dbReference type="EMBL" id="CP136522">
    <property type="protein sequence ID" value="WOT03614.1"/>
    <property type="molecule type" value="Genomic_DNA"/>
</dbReference>
<evidence type="ECO:0000313" key="2">
    <source>
        <dbReference type="Proteomes" id="UP001529491"/>
    </source>
</evidence>
<evidence type="ECO:0000313" key="1">
    <source>
        <dbReference type="EMBL" id="WOT03614.1"/>
    </source>
</evidence>
<protein>
    <recommendedName>
        <fullName evidence="3">Lipoprotein</fullName>
    </recommendedName>
</protein>
<dbReference type="RefSeq" id="WP_310471239.1">
    <property type="nucleotide sequence ID" value="NZ_CP136522.1"/>
</dbReference>
<reference evidence="1 2" key="1">
    <citation type="submission" date="2023-10" db="EMBL/GenBank/DDBJ databases">
        <title>Complete genome sequence of Shewanella sp. DAU334.</title>
        <authorList>
            <person name="Lee Y.-S."/>
            <person name="Jeong H.-R."/>
            <person name="Hwang E.-J."/>
            <person name="Choi Y.-L."/>
            <person name="Kim G.-D."/>
        </authorList>
    </citation>
    <scope>NUCLEOTIDE SEQUENCE [LARGE SCALE GENOMIC DNA]</scope>
    <source>
        <strain evidence="1 2">DAU334</strain>
    </source>
</reference>
<proteinExistence type="predicted"/>
<keyword evidence="2" id="KW-1185">Reference proteome</keyword>
<name>A0ABZ0JVU4_9GAMM</name>
<dbReference type="Proteomes" id="UP001529491">
    <property type="component" value="Chromosome"/>
</dbReference>
<sequence>MLTKLIKKRVIVQNTYKSVLYSSIIILFVTINLSGCEPKSNKKVTSMVADPSICDFKNAACSKIKNGNKISLTISPWHAPSEKPLSLTLSSTEPLDDVSVRIEGRDMFMGVIPVNLTKTAKNTYNASLIYGSCSSNYMVWQAIVSYKQNGVNTFTTFEFLADKDQQQ</sequence>
<accession>A0ABZ0JVU4</accession>
<evidence type="ECO:0008006" key="3">
    <source>
        <dbReference type="Google" id="ProtNLM"/>
    </source>
</evidence>
<organism evidence="1 2">
    <name type="scientific">Shewanella youngdeokensis</name>
    <dbReference type="NCBI Taxonomy" id="2999068"/>
    <lineage>
        <taxon>Bacteria</taxon>
        <taxon>Pseudomonadati</taxon>
        <taxon>Pseudomonadota</taxon>
        <taxon>Gammaproteobacteria</taxon>
        <taxon>Alteromonadales</taxon>
        <taxon>Shewanellaceae</taxon>
        <taxon>Shewanella</taxon>
    </lineage>
</organism>